<evidence type="ECO:0000313" key="4">
    <source>
        <dbReference type="Proteomes" id="UP000093336"/>
    </source>
</evidence>
<dbReference type="EMBL" id="LYOZ01000016">
    <property type="protein sequence ID" value="OCH98297.1"/>
    <property type="molecule type" value="Genomic_DNA"/>
</dbReference>
<gene>
    <name evidence="3" type="ORF">A8135_12120</name>
</gene>
<proteinExistence type="predicted"/>
<accession>A0ABX2XUI4</accession>
<protein>
    <submittedName>
        <fullName evidence="3">Uncharacterized protein</fullName>
    </submittedName>
</protein>
<dbReference type="Proteomes" id="UP000093336">
    <property type="component" value="Unassembled WGS sequence"/>
</dbReference>
<keyword evidence="2" id="KW-0472">Membrane</keyword>
<evidence type="ECO:0000313" key="3">
    <source>
        <dbReference type="EMBL" id="OCH98297.1"/>
    </source>
</evidence>
<keyword evidence="4" id="KW-1185">Reference proteome</keyword>
<feature type="transmembrane region" description="Helical" evidence="2">
    <location>
        <begin position="744"/>
        <end position="765"/>
    </location>
</feature>
<evidence type="ECO:0000256" key="1">
    <source>
        <dbReference type="SAM" id="MobiDB-lite"/>
    </source>
</evidence>
<comment type="caution">
    <text evidence="3">The sequence shown here is derived from an EMBL/GenBank/DDBJ whole genome shotgun (WGS) entry which is preliminary data.</text>
</comment>
<reference evidence="3 4" key="1">
    <citation type="submission" date="2016-05" db="EMBL/GenBank/DDBJ databases">
        <authorList>
            <person name="Prochazka B."/>
            <person name="Indra A."/>
            <person name="Hasenberger P."/>
            <person name="Blaschitz M."/>
            <person name="Wagner L."/>
            <person name="Wewalka G."/>
            <person name="Sorschag S."/>
            <person name="Schmid D."/>
            <person name="Ruppitsch W."/>
        </authorList>
    </citation>
    <scope>NUCLEOTIDE SEQUENCE [LARGE SCALE GENOMIC DNA]</scope>
    <source>
        <strain evidence="3 4">974010_12</strain>
    </source>
</reference>
<keyword evidence="2" id="KW-1133">Transmembrane helix</keyword>
<name>A0ABX2XUI4_9GAMM</name>
<feature type="transmembrane region" description="Helical" evidence="2">
    <location>
        <begin position="24"/>
        <end position="42"/>
    </location>
</feature>
<sequence length="882" mass="98051">MGKKFYSNYKEMPITIQRVIKNRFNAVNFILMIFSYTGLISISEINMLSLEQQAKAQAIYMQHLLEKAQERAQTRAQTNALAFDPQGRVLVDVTLDGDDWNTITQEVNATLNTELTDVNLQKELRRTTDTTTVSLDITGHPDLKEKFKHTLEKALTRIGVLPNRTSRIVDTLAKEPKGSIIALQQEFHFHLGLAARVYQKTNKKFKGKEKEMQAAHEAAVNEVNKLVLEAYAKALEKAVNSKGELNVKQLNQALDKARKSITPQAHTILRREIVRHTGVILTKLNKSELKHTAEATTATANDVLHTDNHQHLATLIKGSENTAHHRVQGREFAHRQLITHPLTKDGIIPHSHPRIQIRTPSPVVKEGLSEEEYISDVAIKLDEITHEYSLKEKLSSHEGMPKAFIYNRYTAINDSLGDINGNLQTQSARHILKGAHEYNAKQLAEGNAVYCLVQNISVNGFGDHLGYSGDDLTIESTLMTEMALLHTLYSTSAEQQENIKKVFEKYNHFLRHRKGGDYFSQSNEGKEAIKAIEAIKKGWQKEEPHEAAPDLFSDVQSSLKKLIANNLHFSHDYAKLIQSLSVFIEEASISGCKSGNERAQAINGRVAILDAVQHTPPENLSNEGKAIYEALIKLSKTETASDVIRAADELKLAIDTAYNQLGLQTAASIVSLIDQGGPAKIEAKPGHPFYASRNYGEEKARVLPNLQQTKAGSMQAHKDLPSQMVDAWEGHPVSWWSRMKSSPLGVIGAIIGTIIFPIAAIVAVVNPYKNTQAKAEVTQENKILEQEFQQFESNRIKHEVGGGTDGKIFKLGIKPNDSSTKTDTSINTVSKEKQLDLEQKSIPSIEDSSTSTQKGLTEITSGFIDEGNKDPVVDTKASNTFQ</sequence>
<organism evidence="3 4">
    <name type="scientific">Legionella jamestowniensis</name>
    <dbReference type="NCBI Taxonomy" id="455"/>
    <lineage>
        <taxon>Bacteria</taxon>
        <taxon>Pseudomonadati</taxon>
        <taxon>Pseudomonadota</taxon>
        <taxon>Gammaproteobacteria</taxon>
        <taxon>Legionellales</taxon>
        <taxon>Legionellaceae</taxon>
        <taxon>Legionella</taxon>
    </lineage>
</organism>
<keyword evidence="2" id="KW-0812">Transmembrane</keyword>
<feature type="region of interest" description="Disordered" evidence="1">
    <location>
        <begin position="837"/>
        <end position="882"/>
    </location>
</feature>
<evidence type="ECO:0000256" key="2">
    <source>
        <dbReference type="SAM" id="Phobius"/>
    </source>
</evidence>
<feature type="compositionally biased region" description="Polar residues" evidence="1">
    <location>
        <begin position="846"/>
        <end position="860"/>
    </location>
</feature>